<name>A0A1I5D3F5_9HYPH</name>
<keyword evidence="1" id="KW-0812">Transmembrane</keyword>
<evidence type="ECO:0000313" key="3">
    <source>
        <dbReference type="Proteomes" id="UP000199236"/>
    </source>
</evidence>
<dbReference type="Proteomes" id="UP000199236">
    <property type="component" value="Unassembled WGS sequence"/>
</dbReference>
<accession>A0A1I5D3F5</accession>
<keyword evidence="3" id="KW-1185">Reference proteome</keyword>
<proteinExistence type="predicted"/>
<reference evidence="2 3" key="1">
    <citation type="submission" date="2016-10" db="EMBL/GenBank/DDBJ databases">
        <authorList>
            <person name="de Groot N.N."/>
        </authorList>
    </citation>
    <scope>NUCLEOTIDE SEQUENCE [LARGE SCALE GENOMIC DNA]</scope>
    <source>
        <strain evidence="2 3">CGMCC 1.9157</strain>
    </source>
</reference>
<evidence type="ECO:0000313" key="2">
    <source>
        <dbReference type="EMBL" id="SFN93636.1"/>
    </source>
</evidence>
<organism evidence="2 3">
    <name type="scientific">Cohaesibacter marisflavi</name>
    <dbReference type="NCBI Taxonomy" id="655353"/>
    <lineage>
        <taxon>Bacteria</taxon>
        <taxon>Pseudomonadati</taxon>
        <taxon>Pseudomonadota</taxon>
        <taxon>Alphaproteobacteria</taxon>
        <taxon>Hyphomicrobiales</taxon>
        <taxon>Cohaesibacteraceae</taxon>
    </lineage>
</organism>
<feature type="transmembrane region" description="Helical" evidence="1">
    <location>
        <begin position="70"/>
        <end position="91"/>
    </location>
</feature>
<keyword evidence="1" id="KW-1133">Transmembrane helix</keyword>
<dbReference type="STRING" id="655353.SAMN04488056_102457"/>
<feature type="transmembrane region" description="Helical" evidence="1">
    <location>
        <begin position="129"/>
        <end position="148"/>
    </location>
</feature>
<feature type="transmembrane region" description="Helical" evidence="1">
    <location>
        <begin position="103"/>
        <end position="123"/>
    </location>
</feature>
<dbReference type="AlphaFoldDB" id="A0A1I5D3F5"/>
<evidence type="ECO:0000256" key="1">
    <source>
        <dbReference type="SAM" id="Phobius"/>
    </source>
</evidence>
<gene>
    <name evidence="2" type="ORF">SAMN04488056_102457</name>
</gene>
<sequence length="171" mass="19354">MATPSNGDLGENEMTFEGLLFDSRGEIGKRDFWFGHLFLFPMEIGAAYLFRVPQNQLCSQDPSTFLGMAYYGALGVMALVFLFMWYCLVIKRLRKMGRGHKSFFAYAIPILLTLSALAPHFPLSCSVGFSTRLMFLAPLIPFWLIYFYDLGLRAPKKAVIEEEGEPQITAI</sequence>
<dbReference type="EMBL" id="FOVR01000002">
    <property type="protein sequence ID" value="SFN93636.1"/>
    <property type="molecule type" value="Genomic_DNA"/>
</dbReference>
<dbReference type="OrthoDB" id="9812349at2"/>
<keyword evidence="1" id="KW-0472">Membrane</keyword>
<feature type="transmembrane region" description="Helical" evidence="1">
    <location>
        <begin position="32"/>
        <end position="50"/>
    </location>
</feature>
<dbReference type="RefSeq" id="WP_090069907.1">
    <property type="nucleotide sequence ID" value="NZ_FOVR01000002.1"/>
</dbReference>
<evidence type="ECO:0008006" key="4">
    <source>
        <dbReference type="Google" id="ProtNLM"/>
    </source>
</evidence>
<protein>
    <recommendedName>
        <fullName evidence="4">DUF805 domain-containing protein</fullName>
    </recommendedName>
</protein>